<evidence type="ECO:0000313" key="2">
    <source>
        <dbReference type="Proteomes" id="UP000503440"/>
    </source>
</evidence>
<sequence length="92" mass="11140">MQQSRLIDERYSNEVDIRKIYFCKFENKNKDTPSVVFQVLGPENTNFLANYNLEEWGINVRWKTNKKNRKDLERIHEHVLQLLNVWNVSSKQ</sequence>
<organism evidence="1 2">
    <name type="scientific">Acinetobacter indicus</name>
    <dbReference type="NCBI Taxonomy" id="756892"/>
    <lineage>
        <taxon>Bacteria</taxon>
        <taxon>Pseudomonadati</taxon>
        <taxon>Pseudomonadota</taxon>
        <taxon>Gammaproteobacteria</taxon>
        <taxon>Moraxellales</taxon>
        <taxon>Moraxellaceae</taxon>
        <taxon>Acinetobacter</taxon>
    </lineage>
</organism>
<name>A0A6C0Y676_9GAMM</name>
<dbReference type="AlphaFoldDB" id="A0A6C0Y676"/>
<reference evidence="1 2" key="1">
    <citation type="submission" date="2019-09" db="EMBL/GenBank/DDBJ databases">
        <title>Non-baumannii Acinetobacter spp. carrying blaNDM-1 isolated in China.</title>
        <authorList>
            <person name="Cui C."/>
            <person name="Chen C."/>
            <person name="Sun J."/>
            <person name="Liu Y."/>
        </authorList>
    </citation>
    <scope>NUCLEOTIDE SEQUENCE [LARGE SCALE GENOMIC DNA]</scope>
    <source>
        <strain evidence="1 2">B18</strain>
        <plasmid evidence="2">pb18-1</plasmid>
    </source>
</reference>
<dbReference type="EMBL" id="CP044456">
    <property type="protein sequence ID" value="QIC71757.1"/>
    <property type="molecule type" value="Genomic_DNA"/>
</dbReference>
<proteinExistence type="predicted"/>
<keyword evidence="1" id="KW-0614">Plasmid</keyword>
<dbReference type="Proteomes" id="UP000503440">
    <property type="component" value="Plasmid pB18-1"/>
</dbReference>
<dbReference type="RefSeq" id="WP_163146416.1">
    <property type="nucleotide sequence ID" value="NZ_CP044456.1"/>
</dbReference>
<evidence type="ECO:0000313" key="1">
    <source>
        <dbReference type="EMBL" id="QIC71757.1"/>
    </source>
</evidence>
<protein>
    <submittedName>
        <fullName evidence="1">Uncharacterized protein</fullName>
    </submittedName>
</protein>
<gene>
    <name evidence="1" type="ORF">FSC09_15305</name>
</gene>
<geneLocation type="plasmid" evidence="2">
    <name>pb18-1</name>
</geneLocation>
<accession>A0A6C0Y676</accession>